<dbReference type="InterPro" id="IPR045864">
    <property type="entry name" value="aa-tRNA-synth_II/BPL/LPL"/>
</dbReference>
<keyword evidence="5" id="KW-0648">Protein biosynthesis</keyword>
<accession>A0A382K642</accession>
<dbReference type="CDD" id="cd00496">
    <property type="entry name" value="PheRS_alpha_core"/>
    <property type="match status" value="1"/>
</dbReference>
<organism evidence="9">
    <name type="scientific">marine metagenome</name>
    <dbReference type="NCBI Taxonomy" id="408172"/>
    <lineage>
        <taxon>unclassified sequences</taxon>
        <taxon>metagenomes</taxon>
        <taxon>ecological metagenomes</taxon>
    </lineage>
</organism>
<dbReference type="GO" id="GO:0005737">
    <property type="term" value="C:cytoplasm"/>
    <property type="evidence" value="ECO:0007669"/>
    <property type="project" value="TreeGrafter"/>
</dbReference>
<dbReference type="PROSITE" id="PS50862">
    <property type="entry name" value="AA_TRNA_LIGASE_II"/>
    <property type="match status" value="1"/>
</dbReference>
<name>A0A382K642_9ZZZZ</name>
<feature type="domain" description="Aminoacyl-transfer RNA synthetases class-II family profile" evidence="8">
    <location>
        <begin position="1"/>
        <end position="203"/>
    </location>
</feature>
<dbReference type="PANTHER" id="PTHR11538:SF41">
    <property type="entry name" value="PHENYLALANINE--TRNA LIGASE, MITOCHONDRIAL"/>
    <property type="match status" value="1"/>
</dbReference>
<dbReference type="GO" id="GO:0006432">
    <property type="term" value="P:phenylalanyl-tRNA aminoacylation"/>
    <property type="evidence" value="ECO:0007669"/>
    <property type="project" value="TreeGrafter"/>
</dbReference>
<evidence type="ECO:0000256" key="6">
    <source>
        <dbReference type="ARBA" id="ARBA00023146"/>
    </source>
</evidence>
<dbReference type="InterPro" id="IPR002319">
    <property type="entry name" value="Phenylalanyl-tRNA_Synthase"/>
</dbReference>
<dbReference type="PANTHER" id="PTHR11538">
    <property type="entry name" value="PHENYLALANYL-TRNA SYNTHETASE"/>
    <property type="match status" value="1"/>
</dbReference>
<keyword evidence="4" id="KW-0067">ATP-binding</keyword>
<dbReference type="GO" id="GO:0000049">
    <property type="term" value="F:tRNA binding"/>
    <property type="evidence" value="ECO:0007669"/>
    <property type="project" value="InterPro"/>
</dbReference>
<dbReference type="EC" id="6.1.1.20" evidence="1"/>
<evidence type="ECO:0000313" key="9">
    <source>
        <dbReference type="EMBL" id="SVC19940.1"/>
    </source>
</evidence>
<keyword evidence="3" id="KW-0547">Nucleotide-binding</keyword>
<dbReference type="EMBL" id="UINC01078655">
    <property type="protein sequence ID" value="SVC19940.1"/>
    <property type="molecule type" value="Genomic_DNA"/>
</dbReference>
<protein>
    <recommendedName>
        <fullName evidence="1">phenylalanine--tRNA ligase</fullName>
        <ecNumber evidence="1">6.1.1.20</ecNumber>
    </recommendedName>
</protein>
<reference evidence="9" key="1">
    <citation type="submission" date="2018-05" db="EMBL/GenBank/DDBJ databases">
        <authorList>
            <person name="Lanie J.A."/>
            <person name="Ng W.-L."/>
            <person name="Kazmierczak K.M."/>
            <person name="Andrzejewski T.M."/>
            <person name="Davidsen T.M."/>
            <person name="Wayne K.J."/>
            <person name="Tettelin H."/>
            <person name="Glass J.I."/>
            <person name="Rusch D."/>
            <person name="Podicherti R."/>
            <person name="Tsui H.-C.T."/>
            <person name="Winkler M.E."/>
        </authorList>
    </citation>
    <scope>NUCLEOTIDE SEQUENCE</scope>
</reference>
<evidence type="ECO:0000256" key="7">
    <source>
        <dbReference type="ARBA" id="ARBA00049255"/>
    </source>
</evidence>
<evidence type="ECO:0000259" key="8">
    <source>
        <dbReference type="PROSITE" id="PS50862"/>
    </source>
</evidence>
<dbReference type="GO" id="GO:0004826">
    <property type="term" value="F:phenylalanine-tRNA ligase activity"/>
    <property type="evidence" value="ECO:0007669"/>
    <property type="project" value="UniProtKB-EC"/>
</dbReference>
<proteinExistence type="predicted"/>
<evidence type="ECO:0000256" key="2">
    <source>
        <dbReference type="ARBA" id="ARBA00022598"/>
    </source>
</evidence>
<sequence length="204" mass="23201">MDYYNFEALNIPKDHPSRDTQDTFYINDEVVLRTHTSSVQIRVMEKERPPVRVIAPGRCYRHENPDASHAFTFHQCEGLYVDKGVTLANLKGDLTYFARQIFGPDMQVRFRPDFFPFTEPSVEYAFSCPYCKGMGCSVCKGSGWIEIAGAGMVDPTVFGFVGYDPEVYTGYAFGMGLDRLAMIKYGIESISMFLENDLRFLKQG</sequence>
<dbReference type="GO" id="GO:0005524">
    <property type="term" value="F:ATP binding"/>
    <property type="evidence" value="ECO:0007669"/>
    <property type="project" value="UniProtKB-KW"/>
</dbReference>
<keyword evidence="2" id="KW-0436">Ligase</keyword>
<keyword evidence="6" id="KW-0030">Aminoacyl-tRNA synthetase</keyword>
<dbReference type="Gene3D" id="3.30.930.10">
    <property type="entry name" value="Bira Bifunctional Protein, Domain 2"/>
    <property type="match status" value="1"/>
</dbReference>
<evidence type="ECO:0000256" key="1">
    <source>
        <dbReference type="ARBA" id="ARBA00012814"/>
    </source>
</evidence>
<evidence type="ECO:0000256" key="5">
    <source>
        <dbReference type="ARBA" id="ARBA00022917"/>
    </source>
</evidence>
<evidence type="ECO:0000256" key="4">
    <source>
        <dbReference type="ARBA" id="ARBA00022840"/>
    </source>
</evidence>
<dbReference type="AlphaFoldDB" id="A0A382K642"/>
<evidence type="ECO:0000256" key="3">
    <source>
        <dbReference type="ARBA" id="ARBA00022741"/>
    </source>
</evidence>
<dbReference type="SUPFAM" id="SSF55681">
    <property type="entry name" value="Class II aaRS and biotin synthetases"/>
    <property type="match status" value="1"/>
</dbReference>
<dbReference type="Pfam" id="PF01409">
    <property type="entry name" value="tRNA-synt_2d"/>
    <property type="match status" value="1"/>
</dbReference>
<dbReference type="InterPro" id="IPR006195">
    <property type="entry name" value="aa-tRNA-synth_II"/>
</dbReference>
<gene>
    <name evidence="9" type="ORF">METZ01_LOCUS272794</name>
</gene>
<comment type="catalytic activity">
    <reaction evidence="7">
        <text>tRNA(Phe) + L-phenylalanine + ATP = L-phenylalanyl-tRNA(Phe) + AMP + diphosphate + H(+)</text>
        <dbReference type="Rhea" id="RHEA:19413"/>
        <dbReference type="Rhea" id="RHEA-COMP:9668"/>
        <dbReference type="Rhea" id="RHEA-COMP:9699"/>
        <dbReference type="ChEBI" id="CHEBI:15378"/>
        <dbReference type="ChEBI" id="CHEBI:30616"/>
        <dbReference type="ChEBI" id="CHEBI:33019"/>
        <dbReference type="ChEBI" id="CHEBI:58095"/>
        <dbReference type="ChEBI" id="CHEBI:78442"/>
        <dbReference type="ChEBI" id="CHEBI:78531"/>
        <dbReference type="ChEBI" id="CHEBI:456215"/>
        <dbReference type="EC" id="6.1.1.20"/>
    </reaction>
</comment>